<feature type="region of interest" description="Disordered" evidence="1">
    <location>
        <begin position="69"/>
        <end position="177"/>
    </location>
</feature>
<accession>A0AAV2MMN6</accession>
<gene>
    <name evidence="2" type="ORF">KC01_LOCUS40674</name>
</gene>
<evidence type="ECO:0000313" key="3">
    <source>
        <dbReference type="Proteomes" id="UP001497482"/>
    </source>
</evidence>
<organism evidence="2 3">
    <name type="scientific">Knipowitschia caucasica</name>
    <name type="common">Caucasian dwarf goby</name>
    <name type="synonym">Pomatoschistus caucasicus</name>
    <dbReference type="NCBI Taxonomy" id="637954"/>
    <lineage>
        <taxon>Eukaryota</taxon>
        <taxon>Metazoa</taxon>
        <taxon>Chordata</taxon>
        <taxon>Craniata</taxon>
        <taxon>Vertebrata</taxon>
        <taxon>Euteleostomi</taxon>
        <taxon>Actinopterygii</taxon>
        <taxon>Neopterygii</taxon>
        <taxon>Teleostei</taxon>
        <taxon>Neoteleostei</taxon>
        <taxon>Acanthomorphata</taxon>
        <taxon>Gobiaria</taxon>
        <taxon>Gobiiformes</taxon>
        <taxon>Gobioidei</taxon>
        <taxon>Gobiidae</taxon>
        <taxon>Gobiinae</taxon>
        <taxon>Knipowitschia</taxon>
    </lineage>
</organism>
<feature type="compositionally biased region" description="Low complexity" evidence="1">
    <location>
        <begin position="163"/>
        <end position="177"/>
    </location>
</feature>
<reference evidence="2 3" key="1">
    <citation type="submission" date="2024-04" db="EMBL/GenBank/DDBJ databases">
        <authorList>
            <person name="Waldvogel A.-M."/>
            <person name="Schoenle A."/>
        </authorList>
    </citation>
    <scope>NUCLEOTIDE SEQUENCE [LARGE SCALE GENOMIC DNA]</scope>
</reference>
<keyword evidence="3" id="KW-1185">Reference proteome</keyword>
<proteinExistence type="predicted"/>
<dbReference type="EMBL" id="OZ035831">
    <property type="protein sequence ID" value="CAL1614638.1"/>
    <property type="molecule type" value="Genomic_DNA"/>
</dbReference>
<evidence type="ECO:0000313" key="2">
    <source>
        <dbReference type="EMBL" id="CAL1614638.1"/>
    </source>
</evidence>
<dbReference type="Proteomes" id="UP001497482">
    <property type="component" value="Chromosome 9"/>
</dbReference>
<sequence length="177" mass="18973">MPGGQCDGQTPARLEMDEPRLYQARRQLRIHCKPHLLLPLGPAGPSMRNIHLYPGGGLAEIYPVRGPFSRQPSPVADPVQAETALGQERPANRPQPSLARERPAAGPGISSEPLGEARGPRQHQCAARRHRPPEERAADRQPPEPAAGTGLQRQRQPARPQFGAAVRTAAGTAAEGA</sequence>
<protein>
    <submittedName>
        <fullName evidence="2">Uncharacterized protein</fullName>
    </submittedName>
</protein>
<dbReference type="AlphaFoldDB" id="A0AAV2MMN6"/>
<name>A0AAV2MMN6_KNICA</name>
<evidence type="ECO:0000256" key="1">
    <source>
        <dbReference type="SAM" id="MobiDB-lite"/>
    </source>
</evidence>
<feature type="compositionally biased region" description="Basic and acidic residues" evidence="1">
    <location>
        <begin position="132"/>
        <end position="142"/>
    </location>
</feature>